<keyword evidence="1" id="KW-0472">Membrane</keyword>
<keyword evidence="1" id="KW-1133">Transmembrane helix</keyword>
<reference evidence="3" key="1">
    <citation type="journal article" date="2019" name="Int. J. Syst. Evol. Microbiol.">
        <title>The Global Catalogue of Microorganisms (GCM) 10K type strain sequencing project: providing services to taxonomists for standard genome sequencing and annotation.</title>
        <authorList>
            <consortium name="The Broad Institute Genomics Platform"/>
            <consortium name="The Broad Institute Genome Sequencing Center for Infectious Disease"/>
            <person name="Wu L."/>
            <person name="Ma J."/>
        </authorList>
    </citation>
    <scope>NUCLEOTIDE SEQUENCE [LARGE SCALE GENOMIC DNA]</scope>
    <source>
        <strain evidence="3">KCTC 42808</strain>
    </source>
</reference>
<proteinExistence type="predicted"/>
<evidence type="ECO:0000256" key="1">
    <source>
        <dbReference type="SAM" id="Phobius"/>
    </source>
</evidence>
<dbReference type="Proteomes" id="UP001597467">
    <property type="component" value="Unassembled WGS sequence"/>
</dbReference>
<feature type="transmembrane region" description="Helical" evidence="1">
    <location>
        <begin position="21"/>
        <end position="42"/>
    </location>
</feature>
<dbReference type="EMBL" id="JBHULM010000011">
    <property type="protein sequence ID" value="MFD2542806.1"/>
    <property type="molecule type" value="Genomic_DNA"/>
</dbReference>
<keyword evidence="1" id="KW-0812">Transmembrane</keyword>
<feature type="transmembrane region" description="Helical" evidence="1">
    <location>
        <begin position="62"/>
        <end position="78"/>
    </location>
</feature>
<organism evidence="2 3">
    <name type="scientific">Lacinutrix gracilariae</name>
    <dbReference type="NCBI Taxonomy" id="1747198"/>
    <lineage>
        <taxon>Bacteria</taxon>
        <taxon>Pseudomonadati</taxon>
        <taxon>Bacteroidota</taxon>
        <taxon>Flavobacteriia</taxon>
        <taxon>Flavobacteriales</taxon>
        <taxon>Flavobacteriaceae</taxon>
        <taxon>Lacinutrix</taxon>
    </lineage>
</organism>
<accession>A0ABW5K1W6</accession>
<comment type="caution">
    <text evidence="2">The sequence shown here is derived from an EMBL/GenBank/DDBJ whole genome shotgun (WGS) entry which is preliminary data.</text>
</comment>
<keyword evidence="3" id="KW-1185">Reference proteome</keyword>
<protein>
    <submittedName>
        <fullName evidence="2">Uncharacterized protein</fullName>
    </submittedName>
</protein>
<sequence>MKNTYQIEKPTSETNYFTIGIKYVVLFIVLFLASWIAIPLFIAKGRGSRINSVVEFLAENPIIFSLLFSVSIISWFIFRIKKKYKYGEVYKIKFDDVKKVLNIWTVNTMNQAEKLFNYDYETIDFKLYKSDDALFGKQRILHIIKNEKALHEINFDRTAWCRNDKLEKLIERIKTGHNNV</sequence>
<evidence type="ECO:0000313" key="3">
    <source>
        <dbReference type="Proteomes" id="UP001597467"/>
    </source>
</evidence>
<dbReference type="RefSeq" id="WP_379904058.1">
    <property type="nucleotide sequence ID" value="NZ_JBHULM010000011.1"/>
</dbReference>
<gene>
    <name evidence="2" type="ORF">ACFSSB_10800</name>
</gene>
<name>A0ABW5K1W6_9FLAO</name>
<evidence type="ECO:0000313" key="2">
    <source>
        <dbReference type="EMBL" id="MFD2542806.1"/>
    </source>
</evidence>